<evidence type="ECO:0000256" key="4">
    <source>
        <dbReference type="PROSITE-ProRule" id="PRU00335"/>
    </source>
</evidence>
<dbReference type="GO" id="GO:0003700">
    <property type="term" value="F:DNA-binding transcription factor activity"/>
    <property type="evidence" value="ECO:0007669"/>
    <property type="project" value="TreeGrafter"/>
</dbReference>
<dbReference type="EMBL" id="JAMTCK010000002">
    <property type="protein sequence ID" value="MCP2164230.1"/>
    <property type="molecule type" value="Genomic_DNA"/>
</dbReference>
<evidence type="ECO:0000256" key="2">
    <source>
        <dbReference type="ARBA" id="ARBA00023125"/>
    </source>
</evidence>
<dbReference type="GO" id="GO:0045892">
    <property type="term" value="P:negative regulation of DNA-templated transcription"/>
    <property type="evidence" value="ECO:0007669"/>
    <property type="project" value="InterPro"/>
</dbReference>
<name>A0AAE3G9Y9_9PSEU</name>
<evidence type="ECO:0000256" key="1">
    <source>
        <dbReference type="ARBA" id="ARBA00023015"/>
    </source>
</evidence>
<dbReference type="Gene3D" id="1.10.357.10">
    <property type="entry name" value="Tetracycline Repressor, domain 2"/>
    <property type="match status" value="1"/>
</dbReference>
<dbReference type="PROSITE" id="PS50977">
    <property type="entry name" value="HTH_TETR_2"/>
    <property type="match status" value="1"/>
</dbReference>
<evidence type="ECO:0000259" key="5">
    <source>
        <dbReference type="PROSITE" id="PS50977"/>
    </source>
</evidence>
<dbReference type="InterPro" id="IPR023772">
    <property type="entry name" value="DNA-bd_HTH_TetR-type_CS"/>
</dbReference>
<dbReference type="Gene3D" id="1.10.10.60">
    <property type="entry name" value="Homeodomain-like"/>
    <property type="match status" value="1"/>
</dbReference>
<feature type="domain" description="HTH tetR-type" evidence="5">
    <location>
        <begin position="31"/>
        <end position="91"/>
    </location>
</feature>
<protein>
    <submittedName>
        <fullName evidence="6">Transcriptional regulator, TetR family</fullName>
    </submittedName>
</protein>
<dbReference type="SUPFAM" id="SSF48498">
    <property type="entry name" value="Tetracyclin repressor-like, C-terminal domain"/>
    <property type="match status" value="1"/>
</dbReference>
<organism evidence="6 7">
    <name type="scientific">Goodfellowiella coeruleoviolacea</name>
    <dbReference type="NCBI Taxonomy" id="334858"/>
    <lineage>
        <taxon>Bacteria</taxon>
        <taxon>Bacillati</taxon>
        <taxon>Actinomycetota</taxon>
        <taxon>Actinomycetes</taxon>
        <taxon>Pseudonocardiales</taxon>
        <taxon>Pseudonocardiaceae</taxon>
        <taxon>Goodfellowiella</taxon>
    </lineage>
</organism>
<dbReference type="InterPro" id="IPR004111">
    <property type="entry name" value="Repressor_TetR_C"/>
</dbReference>
<dbReference type="InterPro" id="IPR036271">
    <property type="entry name" value="Tet_transcr_reg_TetR-rel_C_sf"/>
</dbReference>
<dbReference type="SUPFAM" id="SSF46689">
    <property type="entry name" value="Homeodomain-like"/>
    <property type="match status" value="1"/>
</dbReference>
<proteinExistence type="predicted"/>
<dbReference type="Pfam" id="PF02909">
    <property type="entry name" value="TetR_C_1"/>
    <property type="match status" value="1"/>
</dbReference>
<dbReference type="InterPro" id="IPR009057">
    <property type="entry name" value="Homeodomain-like_sf"/>
</dbReference>
<dbReference type="Pfam" id="PF00440">
    <property type="entry name" value="TetR_N"/>
    <property type="match status" value="1"/>
</dbReference>
<accession>A0AAE3G9Y9</accession>
<dbReference type="PROSITE" id="PS01081">
    <property type="entry name" value="HTH_TETR_1"/>
    <property type="match status" value="1"/>
</dbReference>
<evidence type="ECO:0000313" key="6">
    <source>
        <dbReference type="EMBL" id="MCP2164230.1"/>
    </source>
</evidence>
<dbReference type="GO" id="GO:0000976">
    <property type="term" value="F:transcription cis-regulatory region binding"/>
    <property type="evidence" value="ECO:0007669"/>
    <property type="project" value="TreeGrafter"/>
</dbReference>
<dbReference type="PANTHER" id="PTHR30055">
    <property type="entry name" value="HTH-TYPE TRANSCRIPTIONAL REGULATOR RUTR"/>
    <property type="match status" value="1"/>
</dbReference>
<feature type="DNA-binding region" description="H-T-H motif" evidence="4">
    <location>
        <begin position="54"/>
        <end position="73"/>
    </location>
</feature>
<keyword evidence="1" id="KW-0805">Transcription regulation</keyword>
<dbReference type="Proteomes" id="UP001206128">
    <property type="component" value="Unassembled WGS sequence"/>
</dbReference>
<comment type="caution">
    <text evidence="6">The sequence shown here is derived from an EMBL/GenBank/DDBJ whole genome shotgun (WGS) entry which is preliminary data.</text>
</comment>
<keyword evidence="2 4" id="KW-0238">DNA-binding</keyword>
<keyword evidence="7" id="KW-1185">Reference proteome</keyword>
<dbReference type="InterPro" id="IPR050109">
    <property type="entry name" value="HTH-type_TetR-like_transc_reg"/>
</dbReference>
<dbReference type="RefSeq" id="WP_253767669.1">
    <property type="nucleotide sequence ID" value="NZ_JAMTCK010000002.1"/>
</dbReference>
<dbReference type="InterPro" id="IPR001647">
    <property type="entry name" value="HTH_TetR"/>
</dbReference>
<evidence type="ECO:0000256" key="3">
    <source>
        <dbReference type="ARBA" id="ARBA00023163"/>
    </source>
</evidence>
<dbReference type="PANTHER" id="PTHR30055:SF151">
    <property type="entry name" value="TRANSCRIPTIONAL REGULATORY PROTEIN"/>
    <property type="match status" value="1"/>
</dbReference>
<dbReference type="AlphaFoldDB" id="A0AAE3G9Y9"/>
<sequence length="247" mass="27912">MSSRSQPEPRSPREPAPLLWMRERERPSRPVVTVAKIVRTAIQIADAEGIDALSMRRIATEMGSGTTSLYRHVTNKDELIDLMVEAVHGEHPLPEPGQRHWRAELADWARQSRATMLRHPWLVQQASRRTALGPNVIAKFDHLLGVLGRVTEDATLATMASEALNAHVLGEVTVELADLEAQRRTGMTETEWQESMGAYVTQVVESGRYPHFNRRILESDNPDADRRFEFSLECLLAGIEAMFQRAR</sequence>
<reference evidence="6" key="1">
    <citation type="submission" date="2022-06" db="EMBL/GenBank/DDBJ databases">
        <title>Genomic Encyclopedia of Archaeal and Bacterial Type Strains, Phase II (KMG-II): from individual species to whole genera.</title>
        <authorList>
            <person name="Goeker M."/>
        </authorList>
    </citation>
    <scope>NUCLEOTIDE SEQUENCE</scope>
    <source>
        <strain evidence="6">DSM 43935</strain>
    </source>
</reference>
<evidence type="ECO:0000313" key="7">
    <source>
        <dbReference type="Proteomes" id="UP001206128"/>
    </source>
</evidence>
<keyword evidence="3" id="KW-0804">Transcription</keyword>
<gene>
    <name evidence="6" type="ORF">LX83_001070</name>
</gene>